<proteinExistence type="inferred from homology"/>
<gene>
    <name evidence="2" type="ORF">GCM10009416_25350</name>
</gene>
<evidence type="ECO:0000256" key="1">
    <source>
        <dbReference type="HAMAP-Rule" id="MF_00775"/>
    </source>
</evidence>
<dbReference type="InterPro" id="IPR020915">
    <property type="entry name" value="UPF0311"/>
</dbReference>
<accession>A0ABP3Q906</accession>
<evidence type="ECO:0000313" key="2">
    <source>
        <dbReference type="EMBL" id="GAA0585955.1"/>
    </source>
</evidence>
<dbReference type="HAMAP" id="MF_00775">
    <property type="entry name" value="UPF0311"/>
    <property type="match status" value="1"/>
</dbReference>
<dbReference type="PANTHER" id="PTHR37315">
    <property type="entry name" value="UPF0311 PROTEIN BLR7842"/>
    <property type="match status" value="1"/>
</dbReference>
<keyword evidence="3" id="KW-1185">Reference proteome</keyword>
<dbReference type="Proteomes" id="UP001501588">
    <property type="component" value="Unassembled WGS sequence"/>
</dbReference>
<comment type="caution">
    <text evidence="2">The sequence shown here is derived from an EMBL/GenBank/DDBJ whole genome shotgun (WGS) entry which is preliminary data.</text>
</comment>
<organism evidence="2 3">
    <name type="scientific">Craurococcus roseus</name>
    <dbReference type="NCBI Taxonomy" id="77585"/>
    <lineage>
        <taxon>Bacteria</taxon>
        <taxon>Pseudomonadati</taxon>
        <taxon>Pseudomonadota</taxon>
        <taxon>Alphaproteobacteria</taxon>
        <taxon>Acetobacterales</taxon>
        <taxon>Acetobacteraceae</taxon>
        <taxon>Craurococcus</taxon>
    </lineage>
</organism>
<comment type="similarity">
    <text evidence="1">Belongs to the UPF0311 family.</text>
</comment>
<protein>
    <recommendedName>
        <fullName evidence="1">UPF0311 protein GCM10009416_25350</fullName>
    </recommendedName>
</protein>
<dbReference type="PANTHER" id="PTHR37315:SF1">
    <property type="entry name" value="UPF0311 PROTEIN BLR7842"/>
    <property type="match status" value="1"/>
</dbReference>
<reference evidence="3" key="1">
    <citation type="journal article" date="2019" name="Int. J. Syst. Evol. Microbiol.">
        <title>The Global Catalogue of Microorganisms (GCM) 10K type strain sequencing project: providing services to taxonomists for standard genome sequencing and annotation.</title>
        <authorList>
            <consortium name="The Broad Institute Genomics Platform"/>
            <consortium name="The Broad Institute Genome Sequencing Center for Infectious Disease"/>
            <person name="Wu L."/>
            <person name="Ma J."/>
        </authorList>
    </citation>
    <scope>NUCLEOTIDE SEQUENCE [LARGE SCALE GENOMIC DNA]</scope>
    <source>
        <strain evidence="3">JCM 9933</strain>
    </source>
</reference>
<sequence length="159" mass="17175">MADATTPLPLRSEFLFRMSLSTGAPQTVGTARNGELRIVPVTGGTVEGPKLRGEVLPGTAADWLRVDPDGTAHMDVRLTVRTGEGHHVYVHYTGIRAGPSDALARLGRGETVPPEDYYFRTAVRFETGAAELDWMNKVIAVGVGQRPPSGPVYDVYSVR</sequence>
<name>A0ABP3Q906_9PROT</name>
<dbReference type="EMBL" id="BAAAFZ010000034">
    <property type="protein sequence ID" value="GAA0585955.1"/>
    <property type="molecule type" value="Genomic_DNA"/>
</dbReference>
<dbReference type="RefSeq" id="WP_343895672.1">
    <property type="nucleotide sequence ID" value="NZ_BAAAFZ010000034.1"/>
</dbReference>
<evidence type="ECO:0000313" key="3">
    <source>
        <dbReference type="Proteomes" id="UP001501588"/>
    </source>
</evidence>
<dbReference type="Gene3D" id="2.40.160.20">
    <property type="match status" value="1"/>
</dbReference>
<dbReference type="Pfam" id="PF11578">
    <property type="entry name" value="DUF3237"/>
    <property type="match status" value="1"/>
</dbReference>